<evidence type="ECO:0008006" key="4">
    <source>
        <dbReference type="Google" id="ProtNLM"/>
    </source>
</evidence>
<dbReference type="EMBL" id="JBBPCB010000005">
    <property type="protein sequence ID" value="MEK8180462.1"/>
    <property type="molecule type" value="Genomic_DNA"/>
</dbReference>
<organism evidence="2 3">
    <name type="scientific">Flavobacterium buctense</name>
    <dbReference type="NCBI Taxonomy" id="1648146"/>
    <lineage>
        <taxon>Bacteria</taxon>
        <taxon>Pseudomonadati</taxon>
        <taxon>Bacteroidota</taxon>
        <taxon>Flavobacteriia</taxon>
        <taxon>Flavobacteriales</taxon>
        <taxon>Flavobacteriaceae</taxon>
        <taxon>Flavobacterium</taxon>
    </lineage>
</organism>
<gene>
    <name evidence="2" type="ORF">WMW71_08930</name>
</gene>
<reference evidence="2 3" key="1">
    <citation type="submission" date="2024-04" db="EMBL/GenBank/DDBJ databases">
        <title>draft genome sequnece of Flavobacterium buctense JCM 30750.</title>
        <authorList>
            <person name="Kim D.-U."/>
        </authorList>
    </citation>
    <scope>NUCLEOTIDE SEQUENCE [LARGE SCALE GENOMIC DNA]</scope>
    <source>
        <strain evidence="2 3">JCM 30750</strain>
    </source>
</reference>
<keyword evidence="1" id="KW-0812">Transmembrane</keyword>
<protein>
    <recommendedName>
        <fullName evidence="4">Sensor histidine kinase</fullName>
    </recommendedName>
</protein>
<proteinExistence type="predicted"/>
<sequence>MIYLLVSITVILSLVIVYLILQFHQSQKAFQQKLKVFEDFMVELNSEQKKQSIQLRLSDDLKAKLKEVNAALSKNVFELNYQLMEDLYPKKEM</sequence>
<dbReference type="Proteomes" id="UP001491349">
    <property type="component" value="Unassembled WGS sequence"/>
</dbReference>
<dbReference type="RefSeq" id="WP_187659795.1">
    <property type="nucleotide sequence ID" value="NZ_JACTAB010000002.1"/>
</dbReference>
<keyword evidence="1" id="KW-0472">Membrane</keyword>
<evidence type="ECO:0000313" key="3">
    <source>
        <dbReference type="Proteomes" id="UP001491349"/>
    </source>
</evidence>
<keyword evidence="1" id="KW-1133">Transmembrane helix</keyword>
<comment type="caution">
    <text evidence="2">The sequence shown here is derived from an EMBL/GenBank/DDBJ whole genome shotgun (WGS) entry which is preliminary data.</text>
</comment>
<feature type="transmembrane region" description="Helical" evidence="1">
    <location>
        <begin position="6"/>
        <end position="23"/>
    </location>
</feature>
<evidence type="ECO:0000313" key="2">
    <source>
        <dbReference type="EMBL" id="MEK8180462.1"/>
    </source>
</evidence>
<keyword evidence="3" id="KW-1185">Reference proteome</keyword>
<evidence type="ECO:0000256" key="1">
    <source>
        <dbReference type="SAM" id="Phobius"/>
    </source>
</evidence>
<accession>A0ABU9E1E2</accession>
<name>A0ABU9E1E2_9FLAO</name>